<gene>
    <name evidence="3" type="ORF">F9K94_23205</name>
</gene>
<evidence type="ECO:0000313" key="3">
    <source>
        <dbReference type="EMBL" id="KAB2654804.1"/>
    </source>
</evidence>
<keyword evidence="2" id="KW-1133">Transmembrane helix</keyword>
<dbReference type="RefSeq" id="WP_151591356.1">
    <property type="nucleotide sequence ID" value="NZ_WBVY01000010.1"/>
</dbReference>
<reference evidence="3 4" key="1">
    <citation type="submission" date="2019-09" db="EMBL/GenBank/DDBJ databases">
        <title>Taxonomic organization of the family Brucellaceae based on a phylogenomic approach.</title>
        <authorList>
            <person name="Leclercq S."/>
            <person name="Cloeckaert A."/>
            <person name="Zygmunt M.S."/>
        </authorList>
    </citation>
    <scope>NUCLEOTIDE SEQUENCE [LARGE SCALE GENOMIC DNA]</scope>
    <source>
        <strain evidence="3 4">TA93</strain>
    </source>
</reference>
<keyword evidence="2" id="KW-0472">Membrane</keyword>
<evidence type="ECO:0000313" key="4">
    <source>
        <dbReference type="Proteomes" id="UP000460650"/>
    </source>
</evidence>
<protein>
    <submittedName>
        <fullName evidence="3">Uncharacterized protein</fullName>
    </submittedName>
</protein>
<name>A0A7V7VQI6_9HYPH</name>
<dbReference type="AlphaFoldDB" id="A0A7V7VQI6"/>
<evidence type="ECO:0000256" key="2">
    <source>
        <dbReference type="SAM" id="Phobius"/>
    </source>
</evidence>
<comment type="caution">
    <text evidence="3">The sequence shown here is derived from an EMBL/GenBank/DDBJ whole genome shotgun (WGS) entry which is preliminary data.</text>
</comment>
<accession>A0A7V7VQI6</accession>
<dbReference type="Proteomes" id="UP000460650">
    <property type="component" value="Unassembled WGS sequence"/>
</dbReference>
<keyword evidence="2" id="KW-0812">Transmembrane</keyword>
<feature type="compositionally biased region" description="Polar residues" evidence="1">
    <location>
        <begin position="56"/>
        <end position="71"/>
    </location>
</feature>
<proteinExistence type="predicted"/>
<organism evidence="3 4">
    <name type="scientific">Brucella tritici</name>
    <dbReference type="NCBI Taxonomy" id="94626"/>
    <lineage>
        <taxon>Bacteria</taxon>
        <taxon>Pseudomonadati</taxon>
        <taxon>Pseudomonadota</taxon>
        <taxon>Alphaproteobacteria</taxon>
        <taxon>Hyphomicrobiales</taxon>
        <taxon>Brucellaceae</taxon>
        <taxon>Brucella/Ochrobactrum group</taxon>
        <taxon>Brucella</taxon>
    </lineage>
</organism>
<sequence length="71" mass="7609">MKELSPKDARQGRKGRHVFVILIVSLILALIVWAAVGFYGSQIPGRGFMVDDSKPPASTESQPPASATGTR</sequence>
<evidence type="ECO:0000256" key="1">
    <source>
        <dbReference type="SAM" id="MobiDB-lite"/>
    </source>
</evidence>
<feature type="transmembrane region" description="Helical" evidence="2">
    <location>
        <begin position="20"/>
        <end position="40"/>
    </location>
</feature>
<feature type="region of interest" description="Disordered" evidence="1">
    <location>
        <begin position="49"/>
        <end position="71"/>
    </location>
</feature>
<dbReference type="EMBL" id="WBVY01000010">
    <property type="protein sequence ID" value="KAB2654804.1"/>
    <property type="molecule type" value="Genomic_DNA"/>
</dbReference>